<gene>
    <name evidence="2" type="ORF">IAD42_00405</name>
</gene>
<accession>A0A9D1K7X9</accession>
<dbReference type="PIRSF" id="PIRSF005384">
    <property type="entry name" value="RpiB_LacA_B"/>
    <property type="match status" value="1"/>
</dbReference>
<dbReference type="SUPFAM" id="SSF89623">
    <property type="entry name" value="Ribose/Galactose isomerase RpiB/AlsB"/>
    <property type="match status" value="1"/>
</dbReference>
<dbReference type="Proteomes" id="UP000886876">
    <property type="component" value="Unassembled WGS sequence"/>
</dbReference>
<proteinExistence type="inferred from homology"/>
<dbReference type="EMBL" id="DVJS01000010">
    <property type="protein sequence ID" value="HIS96416.1"/>
    <property type="molecule type" value="Genomic_DNA"/>
</dbReference>
<dbReference type="PANTHER" id="PTHR30345:SF0">
    <property type="entry name" value="DNA DAMAGE-REPAIR_TOLERATION PROTEIN DRT102"/>
    <property type="match status" value="1"/>
</dbReference>
<reference evidence="2" key="1">
    <citation type="submission" date="2020-10" db="EMBL/GenBank/DDBJ databases">
        <authorList>
            <person name="Gilroy R."/>
        </authorList>
    </citation>
    <scope>NUCLEOTIDE SEQUENCE</scope>
    <source>
        <strain evidence="2">ChiHecec3B27-6122</strain>
    </source>
</reference>
<sequence>MNIVVGSDKNGYPLKEEIAAMLREQGHTVFDVGTTDLDSPRPHTVTAPAAAKMIQEGKAERGFLFCGTGMGMSIMANKHKGIYAAVVESCYAAEYCRKINDANIMCVGAFIVGTGMAKEMANIFINTEFMQDFPQWRIDFCGGQQKIVKQLEEDLFK</sequence>
<evidence type="ECO:0000313" key="2">
    <source>
        <dbReference type="EMBL" id="HIS96416.1"/>
    </source>
</evidence>
<evidence type="ECO:0000256" key="1">
    <source>
        <dbReference type="ARBA" id="ARBA00008754"/>
    </source>
</evidence>
<keyword evidence="2" id="KW-0413">Isomerase</keyword>
<comment type="caution">
    <text evidence="2">The sequence shown here is derived from an EMBL/GenBank/DDBJ whole genome shotgun (WGS) entry which is preliminary data.</text>
</comment>
<dbReference type="GO" id="GO:0016861">
    <property type="term" value="F:intramolecular oxidoreductase activity, interconverting aldoses and ketoses"/>
    <property type="evidence" value="ECO:0007669"/>
    <property type="project" value="UniProtKB-ARBA"/>
</dbReference>
<reference evidence="2" key="2">
    <citation type="journal article" date="2021" name="PeerJ">
        <title>Extensive microbial diversity within the chicken gut microbiome revealed by metagenomics and culture.</title>
        <authorList>
            <person name="Gilroy R."/>
            <person name="Ravi A."/>
            <person name="Getino M."/>
            <person name="Pursley I."/>
            <person name="Horton D.L."/>
            <person name="Alikhan N.F."/>
            <person name="Baker D."/>
            <person name="Gharbi K."/>
            <person name="Hall N."/>
            <person name="Watson M."/>
            <person name="Adriaenssens E.M."/>
            <person name="Foster-Nyarko E."/>
            <person name="Jarju S."/>
            <person name="Secka A."/>
            <person name="Antonio M."/>
            <person name="Oren A."/>
            <person name="Chaudhuri R.R."/>
            <person name="La Ragione R."/>
            <person name="Hildebrand F."/>
            <person name="Pallen M.J."/>
        </authorList>
    </citation>
    <scope>NUCLEOTIDE SEQUENCE</scope>
    <source>
        <strain evidence="2">ChiHecec3B27-6122</strain>
    </source>
</reference>
<protein>
    <submittedName>
        <fullName evidence="2">RpiB/LacA/LacB family sugar-phosphate isomerase</fullName>
    </submittedName>
</protein>
<evidence type="ECO:0000313" key="3">
    <source>
        <dbReference type="Proteomes" id="UP000886876"/>
    </source>
</evidence>
<organism evidence="2 3">
    <name type="scientific">Candidatus Scatomorpha pullistercoris</name>
    <dbReference type="NCBI Taxonomy" id="2840929"/>
    <lineage>
        <taxon>Bacteria</taxon>
        <taxon>Bacillati</taxon>
        <taxon>Bacillota</taxon>
        <taxon>Clostridia</taxon>
        <taxon>Eubacteriales</taxon>
        <taxon>Candidatus Scatomorpha</taxon>
    </lineage>
</organism>
<dbReference type="GO" id="GO:0005975">
    <property type="term" value="P:carbohydrate metabolic process"/>
    <property type="evidence" value="ECO:0007669"/>
    <property type="project" value="InterPro"/>
</dbReference>
<dbReference type="NCBIfam" id="TIGR00689">
    <property type="entry name" value="rpiB_lacA_lacB"/>
    <property type="match status" value="1"/>
</dbReference>
<dbReference type="AlphaFoldDB" id="A0A9D1K7X9"/>
<dbReference type="Pfam" id="PF02502">
    <property type="entry name" value="LacAB_rpiB"/>
    <property type="match status" value="1"/>
</dbReference>
<dbReference type="PANTHER" id="PTHR30345">
    <property type="entry name" value="RIBOSE-5-PHOSPHATE ISOMERASE B"/>
    <property type="match status" value="1"/>
</dbReference>
<name>A0A9D1K7X9_9FIRM</name>
<dbReference type="InterPro" id="IPR003500">
    <property type="entry name" value="RpiB_LacA_LacB"/>
</dbReference>
<comment type="similarity">
    <text evidence="1">Belongs to the LacAB/RpiB family.</text>
</comment>
<dbReference type="Gene3D" id="3.40.1400.10">
    <property type="entry name" value="Sugar-phosphate isomerase, RpiB/LacA/LacB"/>
    <property type="match status" value="1"/>
</dbReference>
<dbReference type="InterPro" id="IPR036569">
    <property type="entry name" value="RpiB_LacA_LacB_sf"/>
</dbReference>